<dbReference type="EMBL" id="JABTDW010000001">
    <property type="protein sequence ID" value="NSB15491.1"/>
    <property type="molecule type" value="Genomic_DNA"/>
</dbReference>
<dbReference type="Proteomes" id="UP000822184">
    <property type="component" value="Unassembled WGS sequence"/>
</dbReference>
<proteinExistence type="predicted"/>
<organism evidence="1 2">
    <name type="scientific">Clostridium beijerinckii</name>
    <name type="common">Clostridium MP</name>
    <dbReference type="NCBI Taxonomy" id="1520"/>
    <lineage>
        <taxon>Bacteria</taxon>
        <taxon>Bacillati</taxon>
        <taxon>Bacillota</taxon>
        <taxon>Clostridia</taxon>
        <taxon>Eubacteriales</taxon>
        <taxon>Clostridiaceae</taxon>
        <taxon>Clostridium</taxon>
    </lineage>
</organism>
<comment type="caution">
    <text evidence="1">The sequence shown here is derived from an EMBL/GenBank/DDBJ whole genome shotgun (WGS) entry which is preliminary data.</text>
</comment>
<reference evidence="1" key="1">
    <citation type="submission" date="2020-06" db="EMBL/GenBank/DDBJ databases">
        <title>Genomic insights into acetone-butanol-ethanol (ABE) fermentation by sequencing solventogenic clostridia strains.</title>
        <authorList>
            <person name="Brown S."/>
        </authorList>
    </citation>
    <scope>NUCLEOTIDE SEQUENCE</scope>
    <source>
        <strain evidence="1">DJ123</strain>
    </source>
</reference>
<name>A0A1S8QMX6_CLOBE</name>
<evidence type="ECO:0000313" key="2">
    <source>
        <dbReference type="Proteomes" id="UP000822184"/>
    </source>
</evidence>
<sequence length="71" mass="8355">MIFIINKINCNNALALLFKTIKTKSNIHRGNMNVALCFLYYRVNIYEKKILLTLCTYFSISLCQYDGRLKK</sequence>
<dbReference type="AlphaFoldDB" id="A0A1S8QMX6"/>
<gene>
    <name evidence="1" type="ORF">BCD95_003750</name>
</gene>
<evidence type="ECO:0000313" key="1">
    <source>
        <dbReference type="EMBL" id="NSB15491.1"/>
    </source>
</evidence>
<protein>
    <submittedName>
        <fullName evidence="1">Uncharacterized protein</fullName>
    </submittedName>
</protein>
<accession>A0A1S8QMX6</accession>